<name>A0A9X3Z4Y8_9BACL</name>
<keyword evidence="1" id="KW-1133">Transmembrane helix</keyword>
<keyword evidence="3" id="KW-1185">Reference proteome</keyword>
<dbReference type="EMBL" id="JAPYYP010000029">
    <property type="protein sequence ID" value="MDA5110313.1"/>
    <property type="molecule type" value="Genomic_DNA"/>
</dbReference>
<keyword evidence="1" id="KW-0812">Transmembrane</keyword>
<sequence length="309" mass="35031">MKRKHAEWDIKEVFDEHRIPNVDITRNVMEKIYGDAKEKRGGFVKDKVSIAMCLGLLLIGTTGFAAMKAYQLKNEEGRVIYQEKDAAEAGVPVKSPDEETQAFLGQMTEIEEQLQPGTAVAVYLKEHNPKKRVVTLSKPFVYRDLPSLQKKLGNRLIVKAELPGGFVFDEASVAYEVKREYQKEELYALAEKSKTNYVAKSLSFTDSLQAMEITYRKGDDLLLVKVTPFDDVANHTLYQAGMDHRKTEKIKLKNTEALYFEEAGDDGVVRGIRWVQTVQGSQWLFMVETRARQSNKDGMINVVEALLGN</sequence>
<protein>
    <recommendedName>
        <fullName evidence="4">DUF4367 domain-containing protein</fullName>
    </recommendedName>
</protein>
<proteinExistence type="predicted"/>
<evidence type="ECO:0000313" key="2">
    <source>
        <dbReference type="EMBL" id="MDA5110313.1"/>
    </source>
</evidence>
<organism evidence="2 3">
    <name type="scientific">Brevibacillus thermoruber</name>
    <dbReference type="NCBI Taxonomy" id="33942"/>
    <lineage>
        <taxon>Bacteria</taxon>
        <taxon>Bacillati</taxon>
        <taxon>Bacillota</taxon>
        <taxon>Bacilli</taxon>
        <taxon>Bacillales</taxon>
        <taxon>Paenibacillaceae</taxon>
        <taxon>Brevibacillus</taxon>
    </lineage>
</organism>
<dbReference type="Proteomes" id="UP001151071">
    <property type="component" value="Unassembled WGS sequence"/>
</dbReference>
<comment type="caution">
    <text evidence="2">The sequence shown here is derived from an EMBL/GenBank/DDBJ whole genome shotgun (WGS) entry which is preliminary data.</text>
</comment>
<evidence type="ECO:0008006" key="4">
    <source>
        <dbReference type="Google" id="ProtNLM"/>
    </source>
</evidence>
<evidence type="ECO:0000256" key="1">
    <source>
        <dbReference type="SAM" id="Phobius"/>
    </source>
</evidence>
<feature type="transmembrane region" description="Helical" evidence="1">
    <location>
        <begin position="48"/>
        <end position="67"/>
    </location>
</feature>
<reference evidence="2" key="1">
    <citation type="submission" date="2022-12" db="EMBL/GenBank/DDBJ databases">
        <title>Draft genome sequence of the thermophilic strain Brevibacillus thermoruber HT42, isolated from Los Humeros, Puebla, Mexico, with biotechnological potential.</title>
        <authorList>
            <person name="Lara Sanchez J."/>
            <person name="Solis Palacios R."/>
            <person name="Bustos Baena A.S."/>
            <person name="Ruz Baez A.E."/>
            <person name="Espinosa Luna G."/>
            <person name="Oliart Ros R.M."/>
        </authorList>
    </citation>
    <scope>NUCLEOTIDE SEQUENCE</scope>
    <source>
        <strain evidence="2">HT42</strain>
    </source>
</reference>
<dbReference type="RefSeq" id="WP_271140701.1">
    <property type="nucleotide sequence ID" value="NZ_JAPYYP010000029.1"/>
</dbReference>
<accession>A0A9X3Z4Y8</accession>
<dbReference type="AlphaFoldDB" id="A0A9X3Z4Y8"/>
<evidence type="ECO:0000313" key="3">
    <source>
        <dbReference type="Proteomes" id="UP001151071"/>
    </source>
</evidence>
<keyword evidence="1" id="KW-0472">Membrane</keyword>
<gene>
    <name evidence="2" type="ORF">O3V59_18290</name>
</gene>